<accession>A0A6P2CE18</accession>
<name>A0A6P2CE18_9NOCA</name>
<dbReference type="AlphaFoldDB" id="A0A6P2CE18"/>
<sequence length="123" mass="12870">MSGSPTVLVVDAANVVGSRPDGWWRDRRGANERLRDALVGVAERGVAGLAPPLSVVLIVEGAARGIDSVPDVEVVSAPASGDDRIVEFVRDSSGECVVVTADRELRSRVEALGARVLGPQSVR</sequence>
<dbReference type="GO" id="GO:0016787">
    <property type="term" value="F:hydrolase activity"/>
    <property type="evidence" value="ECO:0007669"/>
    <property type="project" value="UniProtKB-KW"/>
</dbReference>
<comment type="caution">
    <text evidence="1">The sequence shown here is derived from an EMBL/GenBank/DDBJ whole genome shotgun (WGS) entry which is preliminary data.</text>
</comment>
<evidence type="ECO:0000313" key="1">
    <source>
        <dbReference type="EMBL" id="TXG91004.1"/>
    </source>
</evidence>
<organism evidence="1 2">
    <name type="scientific">Rhodococcus rhodnii</name>
    <dbReference type="NCBI Taxonomy" id="38312"/>
    <lineage>
        <taxon>Bacteria</taxon>
        <taxon>Bacillati</taxon>
        <taxon>Actinomycetota</taxon>
        <taxon>Actinomycetes</taxon>
        <taxon>Mycobacteriales</taxon>
        <taxon>Nocardiaceae</taxon>
        <taxon>Rhodococcus</taxon>
    </lineage>
</organism>
<gene>
    <name evidence="1" type="ORF">DW322_13185</name>
</gene>
<protein>
    <submittedName>
        <fullName evidence="1">NTP pyrophosphohydrolase</fullName>
    </submittedName>
</protein>
<dbReference type="RefSeq" id="WP_010838777.1">
    <property type="nucleotide sequence ID" value="NZ_QRCM01000001.1"/>
</dbReference>
<dbReference type="Gene3D" id="3.40.50.1010">
    <property type="entry name" value="5'-nuclease"/>
    <property type="match status" value="1"/>
</dbReference>
<proteinExistence type="predicted"/>
<evidence type="ECO:0000313" key="2">
    <source>
        <dbReference type="Proteomes" id="UP000471120"/>
    </source>
</evidence>
<dbReference type="EMBL" id="QRCM01000001">
    <property type="protein sequence ID" value="TXG91004.1"/>
    <property type="molecule type" value="Genomic_DNA"/>
</dbReference>
<dbReference type="Proteomes" id="UP000471120">
    <property type="component" value="Unassembled WGS sequence"/>
</dbReference>
<reference evidence="1 2" key="1">
    <citation type="submission" date="2018-07" db="EMBL/GenBank/DDBJ databases">
        <title>Genome sequence of Rhodococcus rhodnii ATCC 35071 from Rhodnius prolixus.</title>
        <authorList>
            <person name="Patel V."/>
            <person name="Vogel K.J."/>
        </authorList>
    </citation>
    <scope>NUCLEOTIDE SEQUENCE [LARGE SCALE GENOMIC DNA]</scope>
    <source>
        <strain evidence="1 2">ATCC 35071</strain>
    </source>
</reference>
<keyword evidence="1" id="KW-0378">Hydrolase</keyword>